<dbReference type="EMBL" id="JAPUUL010000721">
    <property type="protein sequence ID" value="KAJ8129578.1"/>
    <property type="molecule type" value="Genomic_DNA"/>
</dbReference>
<dbReference type="Proteomes" id="UP001153332">
    <property type="component" value="Unassembled WGS sequence"/>
</dbReference>
<proteinExistence type="predicted"/>
<evidence type="ECO:0000313" key="1">
    <source>
        <dbReference type="EMBL" id="KAJ8129578.1"/>
    </source>
</evidence>
<gene>
    <name evidence="1" type="ORF">O1611_g4054</name>
</gene>
<accession>A0ACC2JQW8</accession>
<protein>
    <submittedName>
        <fullName evidence="1">Uncharacterized protein</fullName>
    </submittedName>
</protein>
<sequence>MQTKILTALFLFAALGATQDVDVDDVPRACQQACQDISSLSDDCDNQTDDDTAERDCVCNANNALQQATSCAACVKANVQNNNDDDDEEDIRELFSACGWDYAGVSATSSGTASSTGSVITTTQTFPASTTTATSSGITTTETFPASTVTTTGSASPSSTETQTPDSAGAGVTAGVGIIAAGLMAALPIVL</sequence>
<name>A0ACC2JQW8_9PEZI</name>
<organism evidence="1 2">
    <name type="scientific">Lasiodiplodia mahajangana</name>
    <dbReference type="NCBI Taxonomy" id="1108764"/>
    <lineage>
        <taxon>Eukaryota</taxon>
        <taxon>Fungi</taxon>
        <taxon>Dikarya</taxon>
        <taxon>Ascomycota</taxon>
        <taxon>Pezizomycotina</taxon>
        <taxon>Dothideomycetes</taxon>
        <taxon>Dothideomycetes incertae sedis</taxon>
        <taxon>Botryosphaeriales</taxon>
        <taxon>Botryosphaeriaceae</taxon>
        <taxon>Lasiodiplodia</taxon>
    </lineage>
</organism>
<reference evidence="1" key="1">
    <citation type="submission" date="2022-12" db="EMBL/GenBank/DDBJ databases">
        <title>Genome Sequence of Lasiodiplodia mahajangana.</title>
        <authorList>
            <person name="Buettner E."/>
        </authorList>
    </citation>
    <scope>NUCLEOTIDE SEQUENCE</scope>
    <source>
        <strain evidence="1">VT137</strain>
    </source>
</reference>
<keyword evidence="2" id="KW-1185">Reference proteome</keyword>
<evidence type="ECO:0000313" key="2">
    <source>
        <dbReference type="Proteomes" id="UP001153332"/>
    </source>
</evidence>
<comment type="caution">
    <text evidence="1">The sequence shown here is derived from an EMBL/GenBank/DDBJ whole genome shotgun (WGS) entry which is preliminary data.</text>
</comment>